<proteinExistence type="predicted"/>
<feature type="compositionally biased region" description="Low complexity" evidence="1">
    <location>
        <begin position="38"/>
        <end position="48"/>
    </location>
</feature>
<name>A0ABR3VLD0_9PEZI</name>
<evidence type="ECO:0000313" key="2">
    <source>
        <dbReference type="EMBL" id="KAL1842714.1"/>
    </source>
</evidence>
<evidence type="ECO:0000256" key="1">
    <source>
        <dbReference type="SAM" id="MobiDB-lite"/>
    </source>
</evidence>
<organism evidence="2 3">
    <name type="scientific">Phialemonium thermophilum</name>
    <dbReference type="NCBI Taxonomy" id="223376"/>
    <lineage>
        <taxon>Eukaryota</taxon>
        <taxon>Fungi</taxon>
        <taxon>Dikarya</taxon>
        <taxon>Ascomycota</taxon>
        <taxon>Pezizomycotina</taxon>
        <taxon>Sordariomycetes</taxon>
        <taxon>Sordariomycetidae</taxon>
        <taxon>Cephalothecales</taxon>
        <taxon>Cephalothecaceae</taxon>
        <taxon>Phialemonium</taxon>
    </lineage>
</organism>
<gene>
    <name evidence="2" type="ORF">VTK73DRAFT_3064</name>
</gene>
<evidence type="ECO:0000313" key="3">
    <source>
        <dbReference type="Proteomes" id="UP001586593"/>
    </source>
</evidence>
<sequence length="116" mass="12346">MTRPPPAPRTGAVITDLCGRYLDVQQDSGLLHQPAPPSAAATAQAATTMPVGGPWPAEQPVGESPQTQIHSVFSMMWPNVPPLEAADVVMGEDAAWMEFLRAGSAEDWGGPLERDR</sequence>
<keyword evidence="3" id="KW-1185">Reference proteome</keyword>
<accession>A0ABR3VLD0</accession>
<reference evidence="2 3" key="1">
    <citation type="journal article" date="2024" name="Commun. Biol.">
        <title>Comparative genomic analysis of thermophilic fungi reveals convergent evolutionary adaptations and gene losses.</title>
        <authorList>
            <person name="Steindorff A.S."/>
            <person name="Aguilar-Pontes M.V."/>
            <person name="Robinson A.J."/>
            <person name="Andreopoulos B."/>
            <person name="LaButti K."/>
            <person name="Kuo A."/>
            <person name="Mondo S."/>
            <person name="Riley R."/>
            <person name="Otillar R."/>
            <person name="Haridas S."/>
            <person name="Lipzen A."/>
            <person name="Grimwood J."/>
            <person name="Schmutz J."/>
            <person name="Clum A."/>
            <person name="Reid I.D."/>
            <person name="Moisan M.C."/>
            <person name="Butler G."/>
            <person name="Nguyen T.T.M."/>
            <person name="Dewar K."/>
            <person name="Conant G."/>
            <person name="Drula E."/>
            <person name="Henrissat B."/>
            <person name="Hansel C."/>
            <person name="Singer S."/>
            <person name="Hutchinson M.I."/>
            <person name="de Vries R.P."/>
            <person name="Natvig D.O."/>
            <person name="Powell A.J."/>
            <person name="Tsang A."/>
            <person name="Grigoriev I.V."/>
        </authorList>
    </citation>
    <scope>NUCLEOTIDE SEQUENCE [LARGE SCALE GENOMIC DNA]</scope>
    <source>
        <strain evidence="2 3">ATCC 24622</strain>
    </source>
</reference>
<dbReference type="EMBL" id="JAZHXJ010001920">
    <property type="protein sequence ID" value="KAL1842714.1"/>
    <property type="molecule type" value="Genomic_DNA"/>
</dbReference>
<protein>
    <submittedName>
        <fullName evidence="2">Uncharacterized protein</fullName>
    </submittedName>
</protein>
<feature type="region of interest" description="Disordered" evidence="1">
    <location>
        <begin position="29"/>
        <end position="66"/>
    </location>
</feature>
<dbReference type="Proteomes" id="UP001586593">
    <property type="component" value="Unassembled WGS sequence"/>
</dbReference>
<comment type="caution">
    <text evidence="2">The sequence shown here is derived from an EMBL/GenBank/DDBJ whole genome shotgun (WGS) entry which is preliminary data.</text>
</comment>